<dbReference type="InterPro" id="IPR002083">
    <property type="entry name" value="MATH/TRAF_dom"/>
</dbReference>
<dbReference type="Gene3D" id="2.60.210.10">
    <property type="entry name" value="Apoptosis, Tumor Necrosis Factor Receptor Associated Protein 2, Chain A"/>
    <property type="match status" value="5"/>
</dbReference>
<keyword evidence="3" id="KW-1185">Reference proteome</keyword>
<protein>
    <recommendedName>
        <fullName evidence="1">MATH domain-containing protein</fullName>
    </recommendedName>
</protein>
<feature type="domain" description="MATH" evidence="1">
    <location>
        <begin position="688"/>
        <end position="826"/>
    </location>
</feature>
<dbReference type="CDD" id="cd00121">
    <property type="entry name" value="MATH"/>
    <property type="match status" value="1"/>
</dbReference>
<dbReference type="SUPFAM" id="SSF49599">
    <property type="entry name" value="TRAF domain-like"/>
    <property type="match status" value="5"/>
</dbReference>
<dbReference type="PANTHER" id="PTHR46162">
    <property type="entry name" value="TRAF-LIKE FAMILY PROTEIN"/>
    <property type="match status" value="1"/>
</dbReference>
<proteinExistence type="predicted"/>
<evidence type="ECO:0000313" key="2">
    <source>
        <dbReference type="EMBL" id="ORY24083.1"/>
    </source>
</evidence>
<evidence type="ECO:0000313" key="3">
    <source>
        <dbReference type="Proteomes" id="UP000193920"/>
    </source>
</evidence>
<accession>A0A1Y2AND2</accession>
<evidence type="ECO:0000259" key="1">
    <source>
        <dbReference type="PROSITE" id="PS50144"/>
    </source>
</evidence>
<dbReference type="PROSITE" id="PS50144">
    <property type="entry name" value="MATH"/>
    <property type="match status" value="3"/>
</dbReference>
<dbReference type="Proteomes" id="UP000193920">
    <property type="component" value="Unassembled WGS sequence"/>
</dbReference>
<name>A0A1Y2AND2_9FUNG</name>
<dbReference type="STRING" id="1754190.A0A1Y2AND2"/>
<organism evidence="2 3">
    <name type="scientific">Neocallimastix californiae</name>
    <dbReference type="NCBI Taxonomy" id="1754190"/>
    <lineage>
        <taxon>Eukaryota</taxon>
        <taxon>Fungi</taxon>
        <taxon>Fungi incertae sedis</taxon>
        <taxon>Chytridiomycota</taxon>
        <taxon>Chytridiomycota incertae sedis</taxon>
        <taxon>Neocallimastigomycetes</taxon>
        <taxon>Neocallimastigales</taxon>
        <taxon>Neocallimastigaceae</taxon>
        <taxon>Neocallimastix</taxon>
    </lineage>
</organism>
<gene>
    <name evidence="2" type="ORF">LY90DRAFT_675315</name>
</gene>
<dbReference type="PANTHER" id="PTHR46162:SF2">
    <property type="entry name" value="ANKYRIN REPEAT-CONTAINING PROTEIN-RELATED"/>
    <property type="match status" value="1"/>
</dbReference>
<dbReference type="Pfam" id="PF22486">
    <property type="entry name" value="MATH_2"/>
    <property type="match status" value="3"/>
</dbReference>
<dbReference type="InterPro" id="IPR008974">
    <property type="entry name" value="TRAF-like"/>
</dbReference>
<reference evidence="2 3" key="1">
    <citation type="submission" date="2016-08" db="EMBL/GenBank/DDBJ databases">
        <title>A Parts List for Fungal Cellulosomes Revealed by Comparative Genomics.</title>
        <authorList>
            <consortium name="DOE Joint Genome Institute"/>
            <person name="Haitjema C.H."/>
            <person name="Gilmore S.P."/>
            <person name="Henske J.K."/>
            <person name="Solomon K.V."/>
            <person name="De Groot R."/>
            <person name="Kuo A."/>
            <person name="Mondo S.J."/>
            <person name="Salamov A.A."/>
            <person name="Labutti K."/>
            <person name="Zhao Z."/>
            <person name="Chiniquy J."/>
            <person name="Barry K."/>
            <person name="Brewer H.M."/>
            <person name="Purvine S.O."/>
            <person name="Wright A.T."/>
            <person name="Boxma B."/>
            <person name="Van Alen T."/>
            <person name="Hackstein J.H."/>
            <person name="Baker S.E."/>
            <person name="Grigoriev I.V."/>
            <person name="O'Malley M.A."/>
        </authorList>
    </citation>
    <scope>NUCLEOTIDE SEQUENCE [LARGE SCALE GENOMIC DNA]</scope>
    <source>
        <strain evidence="2 3">G1</strain>
    </source>
</reference>
<comment type="caution">
    <text evidence="2">The sequence shown here is derived from an EMBL/GenBank/DDBJ whole genome shotgun (WGS) entry which is preliminary data.</text>
</comment>
<dbReference type="AlphaFoldDB" id="A0A1Y2AND2"/>
<feature type="domain" description="MATH" evidence="1">
    <location>
        <begin position="360"/>
        <end position="490"/>
    </location>
</feature>
<feature type="domain" description="MATH" evidence="1">
    <location>
        <begin position="521"/>
        <end position="653"/>
    </location>
</feature>
<dbReference type="EMBL" id="MCOG01000226">
    <property type="protein sequence ID" value="ORY24083.1"/>
    <property type="molecule type" value="Genomic_DNA"/>
</dbReference>
<sequence length="843" mass="101936">MPITFKGDFDDVLPKQKYIDKLRELLNENETIKHEIIAEDYYEYEFNNINEINRTISTGLFTLCNKKWRIDISPELHLVNELYKDYIPLFLMIKQDESICARCVFSIRNCNDYTCFSTRTSALFNTNSYKKKYYCCYNLIKKTDLNNESHNFSRSLIEDNKFAIDIYLRIYKNDIYERYLDELKYIMNNNNMKYNEHLEDIYIEWVIEDWNKFNDQYNDYNTWTILVYPDGFDESLKGYTSIYVRDSDLSYKDIRNNVHNCSSCIVTARNYNDYRYYLLNETPTPFYFSIDYYYYFINKFKKKSELLEKNEKTNKSIVENDKVVLGLYIRNYKYNREIYINELKHYIECEETDNRDIIGEHIYEWEIKDWTKLKDSENSPEFSAIGYKWRANLNGINNFNKEYVSASLENLSIKNNIFINIEAGYVISIRNCNDYSCYYVGAYSNCSRFDEYNRYNGYDKFIKKTDLYYRNFKTDRSLIENGRVIITVYVRVYRYDKENFIEDLKKSLNDNNENKEKICGERYYEWNVENFDKLKFHEISPIFLTGKYKWSISLFPKGKDRPDFLSIFLNSNSAMEENEDDDFYVHVYFAIAFRNYKTYTYYHFSSREFLQRFTKSNNNHGYFNYIKMDELYKNENSSYGLVEDNRAVVNLYIRAYRLESLENFLKNLKDLIKDDENDENKNEKIIEEDYFEYPINDWDKIDNEPYRTAKAIGITSWRILLYPNGKNGSEKDHLSYYIRSLDFDEDSTFLCTNIYIKYVLYIRNYNNYLQYKAQSPPTKVCFSAENKEHGFSQFIKKSEFYNENNDNEENNNHLLEDDKTVLGTYIRVYKMETVNEKESTISS</sequence>